<organism evidence="3 4">
    <name type="scientific">Ameca splendens</name>
    <dbReference type="NCBI Taxonomy" id="208324"/>
    <lineage>
        <taxon>Eukaryota</taxon>
        <taxon>Metazoa</taxon>
        <taxon>Chordata</taxon>
        <taxon>Craniata</taxon>
        <taxon>Vertebrata</taxon>
        <taxon>Euteleostomi</taxon>
        <taxon>Actinopterygii</taxon>
        <taxon>Neopterygii</taxon>
        <taxon>Teleostei</taxon>
        <taxon>Neoteleostei</taxon>
        <taxon>Acanthomorphata</taxon>
        <taxon>Ovalentaria</taxon>
        <taxon>Atherinomorphae</taxon>
        <taxon>Cyprinodontiformes</taxon>
        <taxon>Goodeidae</taxon>
        <taxon>Ameca</taxon>
    </lineage>
</organism>
<feature type="chain" id="PRO_5047025466" description="Secreted protein" evidence="2">
    <location>
        <begin position="20"/>
        <end position="101"/>
    </location>
</feature>
<keyword evidence="2" id="KW-0732">Signal</keyword>
<evidence type="ECO:0000313" key="4">
    <source>
        <dbReference type="Proteomes" id="UP001469553"/>
    </source>
</evidence>
<dbReference type="Proteomes" id="UP001469553">
    <property type="component" value="Unassembled WGS sequence"/>
</dbReference>
<gene>
    <name evidence="3" type="ORF">AMECASPLE_020036</name>
</gene>
<keyword evidence="1" id="KW-1133">Transmembrane helix</keyword>
<evidence type="ECO:0000256" key="1">
    <source>
        <dbReference type="SAM" id="Phobius"/>
    </source>
</evidence>
<evidence type="ECO:0000256" key="2">
    <source>
        <dbReference type="SAM" id="SignalP"/>
    </source>
</evidence>
<evidence type="ECO:0008006" key="5">
    <source>
        <dbReference type="Google" id="ProtNLM"/>
    </source>
</evidence>
<name>A0ABV0Y3E5_9TELE</name>
<sequence length="101" mass="11122">MVLVAFLINALLSRPVSLGGRPCLGRSAVGPSSLRVQMMDRTELWEMFKAWHIVSKPNPALNFSTTFSLSCLMCSLSFMMLVVLQCSLTSEARNRTAAGRL</sequence>
<feature type="signal peptide" evidence="2">
    <location>
        <begin position="1"/>
        <end position="19"/>
    </location>
</feature>
<evidence type="ECO:0000313" key="3">
    <source>
        <dbReference type="EMBL" id="MEQ2288167.1"/>
    </source>
</evidence>
<accession>A0ABV0Y3E5</accession>
<comment type="caution">
    <text evidence="3">The sequence shown here is derived from an EMBL/GenBank/DDBJ whole genome shotgun (WGS) entry which is preliminary data.</text>
</comment>
<keyword evidence="4" id="KW-1185">Reference proteome</keyword>
<reference evidence="3 4" key="1">
    <citation type="submission" date="2021-06" db="EMBL/GenBank/DDBJ databases">
        <authorList>
            <person name="Palmer J.M."/>
        </authorList>
    </citation>
    <scope>NUCLEOTIDE SEQUENCE [LARGE SCALE GENOMIC DNA]</scope>
    <source>
        <strain evidence="3 4">AS_MEX2019</strain>
        <tissue evidence="3">Muscle</tissue>
    </source>
</reference>
<proteinExistence type="predicted"/>
<keyword evidence="1" id="KW-0472">Membrane</keyword>
<dbReference type="EMBL" id="JAHRIP010020457">
    <property type="protein sequence ID" value="MEQ2288167.1"/>
    <property type="molecule type" value="Genomic_DNA"/>
</dbReference>
<feature type="transmembrane region" description="Helical" evidence="1">
    <location>
        <begin position="67"/>
        <end position="88"/>
    </location>
</feature>
<keyword evidence="1" id="KW-0812">Transmembrane</keyword>
<protein>
    <recommendedName>
        <fullName evidence="5">Secreted protein</fullName>
    </recommendedName>
</protein>